<name>A0A1M7SDD6_FERGO</name>
<evidence type="ECO:0000313" key="4">
    <source>
        <dbReference type="EMBL" id="SHN56521.1"/>
    </source>
</evidence>
<proteinExistence type="inferred from homology"/>
<dbReference type="SUPFAM" id="SSF54506">
    <property type="entry name" value="Diaminopimelate epimerase-like"/>
    <property type="match status" value="1"/>
</dbReference>
<organism evidence="4 5">
    <name type="scientific">Fervidobacterium gondwanense DSM 13020</name>
    <dbReference type="NCBI Taxonomy" id="1121883"/>
    <lineage>
        <taxon>Bacteria</taxon>
        <taxon>Thermotogati</taxon>
        <taxon>Thermotogota</taxon>
        <taxon>Thermotogae</taxon>
        <taxon>Thermotogales</taxon>
        <taxon>Fervidobacteriaceae</taxon>
        <taxon>Fervidobacterium</taxon>
    </lineage>
</organism>
<dbReference type="Proteomes" id="UP000184207">
    <property type="component" value="Unassembled WGS sequence"/>
</dbReference>
<evidence type="ECO:0000256" key="1">
    <source>
        <dbReference type="ARBA" id="ARBA00010219"/>
    </source>
</evidence>
<dbReference type="EC" id="5.1.1.7" evidence="3"/>
<dbReference type="RefSeq" id="WP_245789501.1">
    <property type="nucleotide sequence ID" value="NZ_FRDJ01000003.1"/>
</dbReference>
<keyword evidence="2" id="KW-0413">Isomerase</keyword>
<dbReference type="NCBIfam" id="TIGR00652">
    <property type="entry name" value="DapF"/>
    <property type="match status" value="1"/>
</dbReference>
<dbReference type="GO" id="GO:0008837">
    <property type="term" value="F:diaminopimelate epimerase activity"/>
    <property type="evidence" value="ECO:0007669"/>
    <property type="project" value="UniProtKB-UniRule"/>
</dbReference>
<evidence type="ECO:0000313" key="5">
    <source>
        <dbReference type="Proteomes" id="UP000184207"/>
    </source>
</evidence>
<sequence>MLKVYKYTATGNSFVIVDATQINLNDLQKEEIVLEVVEDRDGVIFVEKADESYFMDYFNRDGKRASFCGNGSRAFLKFLMEHFGLSGKVSIRTNAGLLVGRADAEISVQMPKPVFEKMLLPEELAGFEGAFITVGVPHVVLNVGADIWDFDMGIAQELRHKFNANVNVFNVLDSKLFEVRTFERGVERETLSCGSGTTATGYFIKYYLNKDTLIPDKLVAKTKGGILTLSFESDGIYLGGGVVNE</sequence>
<dbReference type="GO" id="GO:0005829">
    <property type="term" value="C:cytosol"/>
    <property type="evidence" value="ECO:0007669"/>
    <property type="project" value="TreeGrafter"/>
</dbReference>
<dbReference type="PANTHER" id="PTHR31689:SF0">
    <property type="entry name" value="DIAMINOPIMELATE EPIMERASE"/>
    <property type="match status" value="1"/>
</dbReference>
<protein>
    <recommendedName>
        <fullName evidence="3">Diaminopimelate epimerase</fullName>
        <ecNumber evidence="3">5.1.1.7</ecNumber>
    </recommendedName>
</protein>
<dbReference type="AlphaFoldDB" id="A0A1M7SDD6"/>
<evidence type="ECO:0000256" key="2">
    <source>
        <dbReference type="ARBA" id="ARBA00023235"/>
    </source>
</evidence>
<dbReference type="Gene3D" id="3.10.310.10">
    <property type="entry name" value="Diaminopimelate Epimerase, Chain A, domain 1"/>
    <property type="match status" value="2"/>
</dbReference>
<dbReference type="PANTHER" id="PTHR31689">
    <property type="entry name" value="DIAMINOPIMELATE EPIMERASE, CHLOROPLASTIC"/>
    <property type="match status" value="1"/>
</dbReference>
<dbReference type="EMBL" id="FRDJ01000003">
    <property type="protein sequence ID" value="SHN56521.1"/>
    <property type="molecule type" value="Genomic_DNA"/>
</dbReference>
<reference evidence="5" key="1">
    <citation type="submission" date="2016-12" db="EMBL/GenBank/DDBJ databases">
        <authorList>
            <person name="Varghese N."/>
            <person name="Submissions S."/>
        </authorList>
    </citation>
    <scope>NUCLEOTIDE SEQUENCE [LARGE SCALE GENOMIC DNA]</scope>
    <source>
        <strain evidence="5">DSM 13020</strain>
    </source>
</reference>
<keyword evidence="5" id="KW-1185">Reference proteome</keyword>
<dbReference type="GO" id="GO:0009089">
    <property type="term" value="P:lysine biosynthetic process via diaminopimelate"/>
    <property type="evidence" value="ECO:0007669"/>
    <property type="project" value="UniProtKB-UniRule"/>
</dbReference>
<gene>
    <name evidence="4" type="ORF">SAMN02745226_00782</name>
</gene>
<dbReference type="InterPro" id="IPR001653">
    <property type="entry name" value="DAP_epimerase_DapF"/>
</dbReference>
<comment type="similarity">
    <text evidence="1">Belongs to the diaminopimelate epimerase family.</text>
</comment>
<evidence type="ECO:0000256" key="3">
    <source>
        <dbReference type="NCBIfam" id="TIGR00652"/>
    </source>
</evidence>
<dbReference type="Pfam" id="PF01678">
    <property type="entry name" value="DAP_epimerase"/>
    <property type="match status" value="2"/>
</dbReference>
<accession>A0A1M7SDD6</accession>
<dbReference type="STRING" id="1121883.SAMN02745226_00782"/>